<dbReference type="PANTHER" id="PTHR48267">
    <property type="entry name" value="CUPREDOXIN SUPERFAMILY PROTEIN"/>
    <property type="match status" value="1"/>
</dbReference>
<dbReference type="CDD" id="cd04232">
    <property type="entry name" value="CuRO_1_CueO_FtsP"/>
    <property type="match status" value="1"/>
</dbReference>
<dbReference type="SUPFAM" id="SSF49503">
    <property type="entry name" value="Cupredoxins"/>
    <property type="match status" value="3"/>
</dbReference>
<proteinExistence type="inferred from homology"/>
<evidence type="ECO:0000256" key="3">
    <source>
        <dbReference type="ARBA" id="ARBA00023002"/>
    </source>
</evidence>
<dbReference type="InterPro" id="IPR011706">
    <property type="entry name" value="Cu-oxidase_C"/>
</dbReference>
<feature type="domain" description="Plastocyanin-like" evidence="5">
    <location>
        <begin position="381"/>
        <end position="492"/>
    </location>
</feature>
<evidence type="ECO:0000313" key="8">
    <source>
        <dbReference type="Proteomes" id="UP000054537"/>
    </source>
</evidence>
<dbReference type="eggNOG" id="COG2132">
    <property type="taxonomic scope" value="Bacteria"/>
</dbReference>
<dbReference type="EMBL" id="JRTT01000024">
    <property type="protein sequence ID" value="KHD75697.1"/>
    <property type="molecule type" value="Genomic_DNA"/>
</dbReference>
<keyword evidence="4" id="KW-0472">Membrane</keyword>
<dbReference type="InterPro" id="IPR045087">
    <property type="entry name" value="Cu-oxidase_fam"/>
</dbReference>
<dbReference type="PANTHER" id="PTHR48267:SF1">
    <property type="entry name" value="BILIRUBIN OXIDASE"/>
    <property type="match status" value="1"/>
</dbReference>
<evidence type="ECO:0000256" key="2">
    <source>
        <dbReference type="ARBA" id="ARBA00022723"/>
    </source>
</evidence>
<organism evidence="7 8">
    <name type="scientific">Actinoplanes utahensis</name>
    <dbReference type="NCBI Taxonomy" id="1869"/>
    <lineage>
        <taxon>Bacteria</taxon>
        <taxon>Bacillati</taxon>
        <taxon>Actinomycetota</taxon>
        <taxon>Actinomycetes</taxon>
        <taxon>Micromonosporales</taxon>
        <taxon>Micromonosporaceae</taxon>
        <taxon>Actinoplanes</taxon>
    </lineage>
</organism>
<evidence type="ECO:0000313" key="7">
    <source>
        <dbReference type="EMBL" id="KHD75697.1"/>
    </source>
</evidence>
<dbReference type="InterPro" id="IPR008972">
    <property type="entry name" value="Cupredoxin"/>
</dbReference>
<dbReference type="GO" id="GO:0005507">
    <property type="term" value="F:copper ion binding"/>
    <property type="evidence" value="ECO:0007669"/>
    <property type="project" value="InterPro"/>
</dbReference>
<dbReference type="STRING" id="1869.MB27_20930"/>
<keyword evidence="4" id="KW-0812">Transmembrane</keyword>
<gene>
    <name evidence="7" type="ORF">MB27_20930</name>
</gene>
<sequence>MLRRRPVLTVIAGVVAVTVLGSGAALFMAYSDAEIAKTDGADYTRPLAIPPLLMPTAEADGTKRFRLEMRTGRTELLPGEKTDTWGINGSHLGPTLRAKRGDKVAVDVTNALPETTTLHWHGMHLPPEMDGGPHQTVQPGKTWSPSWEIDQPASTLWYHPHLDGRTEKHVYRGLAGMWLLDDEESERLTLPQRYGVDDIPLILQDKRMNDDGELQGPPILTGKVLAGGPVGLVGDKIFVNGTYQPMFAATTTKVRMRVLNGSNGRTYHLGFADGRRFDLIGVDNGLLEKPAPRTRLPVSPGERVEIVVDVKPEDSVVLRSFPFDLGTPFPGNRIAGGDDTLDLLRIAAGDRLEPSPAVPARLAGSSLPDPPAGARTRTMHLAGQSYINNKTMNMSRVDEVLTAGTTEIWNVTTDEMPHSLHLHGTAITVMDVDGRPPQPWDSGPKDTVFLRPGGRTRIAVHAPKHASERFPYMFHCHVLFHEDRGMMGQFLAVRPGREEQVSRDLKDAHAHHGSD</sequence>
<keyword evidence="3" id="KW-0560">Oxidoreductase</keyword>
<keyword evidence="8" id="KW-1185">Reference proteome</keyword>
<dbReference type="InterPro" id="IPR011707">
    <property type="entry name" value="Cu-oxidase-like_N"/>
</dbReference>
<dbReference type="InterPro" id="IPR002355">
    <property type="entry name" value="Cu_oxidase_Cu_BS"/>
</dbReference>
<feature type="domain" description="Plastocyanin-like" evidence="6">
    <location>
        <begin position="71"/>
        <end position="184"/>
    </location>
</feature>
<dbReference type="Pfam" id="PF07731">
    <property type="entry name" value="Cu-oxidase_2"/>
    <property type="match status" value="1"/>
</dbReference>
<dbReference type="GO" id="GO:0016491">
    <property type="term" value="F:oxidoreductase activity"/>
    <property type="evidence" value="ECO:0007669"/>
    <property type="project" value="UniProtKB-KW"/>
</dbReference>
<evidence type="ECO:0000256" key="4">
    <source>
        <dbReference type="SAM" id="Phobius"/>
    </source>
</evidence>
<reference evidence="7 8" key="1">
    <citation type="submission" date="2014-10" db="EMBL/GenBank/DDBJ databases">
        <title>Draft genome sequence of Actinoplanes utahensis NRRL 12052.</title>
        <authorList>
            <person name="Velasco-Bucheli B."/>
            <person name="del Cerro C."/>
            <person name="Hormigo D."/>
            <person name="Garcia J.L."/>
            <person name="Acebal C."/>
            <person name="Arroyo M."/>
            <person name="de la Mata I."/>
        </authorList>
    </citation>
    <scope>NUCLEOTIDE SEQUENCE [LARGE SCALE GENOMIC DNA]</scope>
    <source>
        <strain evidence="7 8">NRRL 12052</strain>
    </source>
</reference>
<dbReference type="OrthoDB" id="345021at2"/>
<evidence type="ECO:0008006" key="9">
    <source>
        <dbReference type="Google" id="ProtNLM"/>
    </source>
</evidence>
<dbReference type="AlphaFoldDB" id="A0A0A6X6G8"/>
<comment type="caution">
    <text evidence="7">The sequence shown here is derived from an EMBL/GenBank/DDBJ whole genome shotgun (WGS) entry which is preliminary data.</text>
</comment>
<protein>
    <recommendedName>
        <fullName evidence="9">Copper oxidase</fullName>
    </recommendedName>
</protein>
<dbReference type="CDD" id="cd13867">
    <property type="entry name" value="CuRO_2_CueO_FtsP"/>
    <property type="match status" value="1"/>
</dbReference>
<evidence type="ECO:0000259" key="5">
    <source>
        <dbReference type="Pfam" id="PF07731"/>
    </source>
</evidence>
<dbReference type="CDD" id="cd13890">
    <property type="entry name" value="CuRO_3_CueO_FtsP"/>
    <property type="match status" value="1"/>
</dbReference>
<dbReference type="PROSITE" id="PS00080">
    <property type="entry name" value="MULTICOPPER_OXIDASE2"/>
    <property type="match status" value="1"/>
</dbReference>
<dbReference type="Proteomes" id="UP000054537">
    <property type="component" value="Unassembled WGS sequence"/>
</dbReference>
<keyword evidence="2" id="KW-0479">Metal-binding</keyword>
<dbReference type="Pfam" id="PF07732">
    <property type="entry name" value="Cu-oxidase_3"/>
    <property type="match status" value="1"/>
</dbReference>
<evidence type="ECO:0000256" key="1">
    <source>
        <dbReference type="ARBA" id="ARBA00010609"/>
    </source>
</evidence>
<keyword evidence="4" id="KW-1133">Transmembrane helix</keyword>
<evidence type="ECO:0000259" key="6">
    <source>
        <dbReference type="Pfam" id="PF07732"/>
    </source>
</evidence>
<comment type="similarity">
    <text evidence="1">Belongs to the multicopper oxidase family.</text>
</comment>
<feature type="transmembrane region" description="Helical" evidence="4">
    <location>
        <begin position="7"/>
        <end position="30"/>
    </location>
</feature>
<name>A0A0A6X6G8_ACTUT</name>
<accession>A0A0A6X6G8</accession>
<dbReference type="Gene3D" id="2.60.40.420">
    <property type="entry name" value="Cupredoxins - blue copper proteins"/>
    <property type="match status" value="3"/>
</dbReference>